<dbReference type="EMBL" id="SJPG01000001">
    <property type="protein sequence ID" value="TWT63415.1"/>
    <property type="molecule type" value="Genomic_DNA"/>
</dbReference>
<dbReference type="AlphaFoldDB" id="A0A5C5XMU2"/>
<evidence type="ECO:0000313" key="1">
    <source>
        <dbReference type="EMBL" id="TWT63415.1"/>
    </source>
</evidence>
<dbReference type="RefSeq" id="WP_146505166.1">
    <property type="nucleotide sequence ID" value="NZ_SJPG01000001.1"/>
</dbReference>
<proteinExistence type="predicted"/>
<accession>A0A5C5XMU2</accession>
<sequence>MAYPPTWIEDFVRQLAYSIFPQDFPTPLGCHYHQEGDCWEVAVFPSMRRVSGRGFEEESLATSAFSFDVQQSLALFEELHHLDWVTAPRSEENEAGPHLLFEGIALGEPVLIRVCAEIPTRFQSDPDLIVQAT</sequence>
<keyword evidence="2" id="KW-1185">Reference proteome</keyword>
<organism evidence="1 2">
    <name type="scientific">Rubinisphaera italica</name>
    <dbReference type="NCBI Taxonomy" id="2527969"/>
    <lineage>
        <taxon>Bacteria</taxon>
        <taxon>Pseudomonadati</taxon>
        <taxon>Planctomycetota</taxon>
        <taxon>Planctomycetia</taxon>
        <taxon>Planctomycetales</taxon>
        <taxon>Planctomycetaceae</taxon>
        <taxon>Rubinisphaera</taxon>
    </lineage>
</organism>
<reference evidence="1 2" key="1">
    <citation type="submission" date="2019-02" db="EMBL/GenBank/DDBJ databases">
        <title>Deep-cultivation of Planctomycetes and their phenomic and genomic characterization uncovers novel biology.</title>
        <authorList>
            <person name="Wiegand S."/>
            <person name="Jogler M."/>
            <person name="Boedeker C."/>
            <person name="Pinto D."/>
            <person name="Vollmers J."/>
            <person name="Rivas-Marin E."/>
            <person name="Kohn T."/>
            <person name="Peeters S.H."/>
            <person name="Heuer A."/>
            <person name="Rast P."/>
            <person name="Oberbeckmann S."/>
            <person name="Bunk B."/>
            <person name="Jeske O."/>
            <person name="Meyerdierks A."/>
            <person name="Storesund J.E."/>
            <person name="Kallscheuer N."/>
            <person name="Luecker S."/>
            <person name="Lage O.M."/>
            <person name="Pohl T."/>
            <person name="Merkel B.J."/>
            <person name="Hornburger P."/>
            <person name="Mueller R.-W."/>
            <person name="Bruemmer F."/>
            <person name="Labrenz M."/>
            <person name="Spormann A.M."/>
            <person name="Op Den Camp H."/>
            <person name="Overmann J."/>
            <person name="Amann R."/>
            <person name="Jetten M.S.M."/>
            <person name="Mascher T."/>
            <person name="Medema M.H."/>
            <person name="Devos D.P."/>
            <person name="Kaster A.-K."/>
            <person name="Ovreas L."/>
            <person name="Rohde M."/>
            <person name="Galperin M.Y."/>
            <person name="Jogler C."/>
        </authorList>
    </citation>
    <scope>NUCLEOTIDE SEQUENCE [LARGE SCALE GENOMIC DNA]</scope>
    <source>
        <strain evidence="1 2">Pan54</strain>
    </source>
</reference>
<gene>
    <name evidence="1" type="ORF">Pan54_41680</name>
</gene>
<dbReference type="OrthoDB" id="215530at2"/>
<dbReference type="Proteomes" id="UP000316095">
    <property type="component" value="Unassembled WGS sequence"/>
</dbReference>
<comment type="caution">
    <text evidence="1">The sequence shown here is derived from an EMBL/GenBank/DDBJ whole genome shotgun (WGS) entry which is preliminary data.</text>
</comment>
<evidence type="ECO:0000313" key="2">
    <source>
        <dbReference type="Proteomes" id="UP000316095"/>
    </source>
</evidence>
<protein>
    <submittedName>
        <fullName evidence="1">Uncharacterized protein</fullName>
    </submittedName>
</protein>
<name>A0A5C5XMU2_9PLAN</name>